<comment type="domain">
    <text evidence="6">The N-terminal region contains the highly conserved SGGXDS motif, predicted to be a P-loop motif involved in ATP binding.</text>
</comment>
<dbReference type="Proteomes" id="UP001055156">
    <property type="component" value="Unassembled WGS sequence"/>
</dbReference>
<gene>
    <name evidence="6 8" type="primary">tilS</name>
    <name evidence="8" type="ORF">LKMONMHP_3273</name>
</gene>
<keyword evidence="4 6" id="KW-0067">ATP-binding</keyword>
<evidence type="ECO:0000313" key="8">
    <source>
        <dbReference type="EMBL" id="GJE28402.1"/>
    </source>
</evidence>
<evidence type="ECO:0000256" key="1">
    <source>
        <dbReference type="ARBA" id="ARBA00022598"/>
    </source>
</evidence>
<feature type="domain" description="tRNA(Ile)-lysidine/2-thiocytidine synthase N-terminal" evidence="7">
    <location>
        <begin position="25"/>
        <end position="202"/>
    </location>
</feature>
<feature type="binding site" evidence="6">
    <location>
        <begin position="30"/>
        <end position="35"/>
    </location>
    <ligand>
        <name>ATP</name>
        <dbReference type="ChEBI" id="CHEBI:30616"/>
    </ligand>
</feature>
<organism evidence="8 9">
    <name type="scientific">Methylobacterium organophilum</name>
    <dbReference type="NCBI Taxonomy" id="410"/>
    <lineage>
        <taxon>Bacteria</taxon>
        <taxon>Pseudomonadati</taxon>
        <taxon>Pseudomonadota</taxon>
        <taxon>Alphaproteobacteria</taxon>
        <taxon>Hyphomicrobiales</taxon>
        <taxon>Methylobacteriaceae</taxon>
        <taxon>Methylobacterium</taxon>
    </lineage>
</organism>
<comment type="similarity">
    <text evidence="6">Belongs to the tRNA(Ile)-lysidine synthase family.</text>
</comment>
<dbReference type="InterPro" id="IPR012094">
    <property type="entry name" value="tRNA_Ile_lys_synt"/>
</dbReference>
<dbReference type="EMBL" id="BPQV01000010">
    <property type="protein sequence ID" value="GJE28402.1"/>
    <property type="molecule type" value="Genomic_DNA"/>
</dbReference>
<protein>
    <recommendedName>
        <fullName evidence="6">tRNA(Ile)-lysidine synthase</fullName>
        <ecNumber evidence="6">6.3.4.19</ecNumber>
    </recommendedName>
    <alternativeName>
        <fullName evidence="6">tRNA(Ile)-2-lysyl-cytidine synthase</fullName>
    </alternativeName>
    <alternativeName>
        <fullName evidence="6">tRNA(Ile)-lysidine synthetase</fullName>
    </alternativeName>
</protein>
<evidence type="ECO:0000313" key="9">
    <source>
        <dbReference type="Proteomes" id="UP001055156"/>
    </source>
</evidence>
<keyword evidence="2 6" id="KW-0819">tRNA processing</keyword>
<dbReference type="NCBIfam" id="TIGR02432">
    <property type="entry name" value="lysidine_TilS_N"/>
    <property type="match status" value="1"/>
</dbReference>
<evidence type="ECO:0000256" key="6">
    <source>
        <dbReference type="HAMAP-Rule" id="MF_01161"/>
    </source>
</evidence>
<evidence type="ECO:0000256" key="4">
    <source>
        <dbReference type="ARBA" id="ARBA00022840"/>
    </source>
</evidence>
<name>A0ABQ4TEF2_METOR</name>
<dbReference type="InterPro" id="IPR012795">
    <property type="entry name" value="tRNA_Ile_lys_synt_N"/>
</dbReference>
<comment type="subcellular location">
    <subcellularLocation>
        <location evidence="6">Cytoplasm</location>
    </subcellularLocation>
</comment>
<reference evidence="8" key="2">
    <citation type="submission" date="2021-08" db="EMBL/GenBank/DDBJ databases">
        <authorList>
            <person name="Tani A."/>
            <person name="Ola A."/>
            <person name="Ogura Y."/>
            <person name="Katsura K."/>
            <person name="Hayashi T."/>
        </authorList>
    </citation>
    <scope>NUCLEOTIDE SEQUENCE</scope>
    <source>
        <strain evidence="8">NBRC 15689</strain>
    </source>
</reference>
<dbReference type="SUPFAM" id="SSF52402">
    <property type="entry name" value="Adenine nucleotide alpha hydrolases-like"/>
    <property type="match status" value="1"/>
</dbReference>
<keyword evidence="1 6" id="KW-0436">Ligase</keyword>
<dbReference type="PANTHER" id="PTHR43033">
    <property type="entry name" value="TRNA(ILE)-LYSIDINE SYNTHASE-RELATED"/>
    <property type="match status" value="1"/>
</dbReference>
<dbReference type="InterPro" id="IPR014729">
    <property type="entry name" value="Rossmann-like_a/b/a_fold"/>
</dbReference>
<dbReference type="Gene3D" id="3.40.50.620">
    <property type="entry name" value="HUPs"/>
    <property type="match status" value="1"/>
</dbReference>
<comment type="catalytic activity">
    <reaction evidence="5 6">
        <text>cytidine(34) in tRNA(Ile2) + L-lysine + ATP = lysidine(34) in tRNA(Ile2) + AMP + diphosphate + H(+)</text>
        <dbReference type="Rhea" id="RHEA:43744"/>
        <dbReference type="Rhea" id="RHEA-COMP:10625"/>
        <dbReference type="Rhea" id="RHEA-COMP:10670"/>
        <dbReference type="ChEBI" id="CHEBI:15378"/>
        <dbReference type="ChEBI" id="CHEBI:30616"/>
        <dbReference type="ChEBI" id="CHEBI:32551"/>
        <dbReference type="ChEBI" id="CHEBI:33019"/>
        <dbReference type="ChEBI" id="CHEBI:82748"/>
        <dbReference type="ChEBI" id="CHEBI:83665"/>
        <dbReference type="ChEBI" id="CHEBI:456215"/>
        <dbReference type="EC" id="6.3.4.19"/>
    </reaction>
</comment>
<evidence type="ECO:0000256" key="3">
    <source>
        <dbReference type="ARBA" id="ARBA00022741"/>
    </source>
</evidence>
<keyword evidence="9" id="KW-1185">Reference proteome</keyword>
<proteinExistence type="inferred from homology"/>
<dbReference type="Pfam" id="PF01171">
    <property type="entry name" value="ATP_bind_3"/>
    <property type="match status" value="1"/>
</dbReference>
<dbReference type="RefSeq" id="WP_238312353.1">
    <property type="nucleotide sequence ID" value="NZ_BPQV01000010.1"/>
</dbReference>
<evidence type="ECO:0000259" key="7">
    <source>
        <dbReference type="Pfam" id="PF01171"/>
    </source>
</evidence>
<dbReference type="EC" id="6.3.4.19" evidence="6"/>
<dbReference type="HAMAP" id="MF_01161">
    <property type="entry name" value="tRNA_Ile_lys_synt"/>
    <property type="match status" value="1"/>
</dbReference>
<comment type="function">
    <text evidence="6">Ligates lysine onto the cytidine present at position 34 of the AUA codon-specific tRNA(Ile) that contains the anticodon CAU, in an ATP-dependent manner. Cytidine is converted to lysidine, thus changing the amino acid specificity of the tRNA from methionine to isoleucine.</text>
</comment>
<dbReference type="InterPro" id="IPR011063">
    <property type="entry name" value="TilS/TtcA_N"/>
</dbReference>
<sequence length="352" mass="37034">MNGAAPDLDARLARALAPFLTTRTILLAVSGGPDSTALLQAAARHRGTAELHVATVDHRLRPEAAAEAAAVGRLAASLGLPHRVLVWEDPPEGGGLQAAARAARYRLLFAQAAAIGADLVLTAHTRDDQAETVLMRLLAGSGPAGLAGMAPLRAAGEGIGLGRPFLGIAKADLVAYCEAWALPFLRDPSNSDPRFGRARLRALMPALAAEGLSASRLARLAERLARDEAALGTAAAALLARAERQPAGHPLEGRLELDGAVLRGQPAAILLRLFDRALEAVASGEPDPVPRRLERLEQLVLAELLPALEDGRALRRTLRGVLVSLGPNGRIRLAQAPPRRARALAHRSNQER</sequence>
<dbReference type="PANTHER" id="PTHR43033:SF1">
    <property type="entry name" value="TRNA(ILE)-LYSIDINE SYNTHASE-RELATED"/>
    <property type="match status" value="1"/>
</dbReference>
<reference evidence="8" key="1">
    <citation type="journal article" date="2021" name="Front. Microbiol.">
        <title>Comprehensive Comparative Genomics and Phenotyping of Methylobacterium Species.</title>
        <authorList>
            <person name="Alessa O."/>
            <person name="Ogura Y."/>
            <person name="Fujitani Y."/>
            <person name="Takami H."/>
            <person name="Hayashi T."/>
            <person name="Sahin N."/>
            <person name="Tani A."/>
        </authorList>
    </citation>
    <scope>NUCLEOTIDE SEQUENCE</scope>
    <source>
        <strain evidence="8">NBRC 15689</strain>
    </source>
</reference>
<comment type="caution">
    <text evidence="8">The sequence shown here is derived from an EMBL/GenBank/DDBJ whole genome shotgun (WGS) entry which is preliminary data.</text>
</comment>
<evidence type="ECO:0000256" key="2">
    <source>
        <dbReference type="ARBA" id="ARBA00022694"/>
    </source>
</evidence>
<keyword evidence="3 6" id="KW-0547">Nucleotide-binding</keyword>
<keyword evidence="6" id="KW-0963">Cytoplasm</keyword>
<evidence type="ECO:0000256" key="5">
    <source>
        <dbReference type="ARBA" id="ARBA00048539"/>
    </source>
</evidence>
<dbReference type="CDD" id="cd01992">
    <property type="entry name" value="TilS_N"/>
    <property type="match status" value="1"/>
</dbReference>
<accession>A0ABQ4TEF2</accession>